<dbReference type="GO" id="GO:0008233">
    <property type="term" value="F:peptidase activity"/>
    <property type="evidence" value="ECO:0007669"/>
    <property type="project" value="UniProtKB-KW"/>
</dbReference>
<protein>
    <submittedName>
        <fullName evidence="15">Type VII secretion-associated serine protease mycosin</fullName>
    </submittedName>
</protein>
<evidence type="ECO:0000256" key="12">
    <source>
        <dbReference type="SAM" id="MobiDB-lite"/>
    </source>
</evidence>
<evidence type="ECO:0000256" key="13">
    <source>
        <dbReference type="SAM" id="Phobius"/>
    </source>
</evidence>
<name>A0ABY8Y1I0_9PSEU</name>
<dbReference type="InterPro" id="IPR036852">
    <property type="entry name" value="Peptidase_S8/S53_dom_sf"/>
</dbReference>
<feature type="compositionally biased region" description="Basic and acidic residues" evidence="12">
    <location>
        <begin position="16"/>
        <end position="25"/>
    </location>
</feature>
<dbReference type="GO" id="GO:0006508">
    <property type="term" value="P:proteolysis"/>
    <property type="evidence" value="ECO:0007669"/>
    <property type="project" value="UniProtKB-KW"/>
</dbReference>
<dbReference type="SUPFAM" id="SSF52743">
    <property type="entry name" value="Subtilisin-like"/>
    <property type="match status" value="1"/>
</dbReference>
<dbReference type="NCBIfam" id="TIGR03921">
    <property type="entry name" value="T7SS_mycosin"/>
    <property type="match status" value="1"/>
</dbReference>
<evidence type="ECO:0000256" key="3">
    <source>
        <dbReference type="ARBA" id="ARBA00022475"/>
    </source>
</evidence>
<feature type="domain" description="Peptidase S8/S53" evidence="14">
    <location>
        <begin position="88"/>
        <end position="340"/>
    </location>
</feature>
<keyword evidence="6 10" id="KW-0378">Hydrolase</keyword>
<keyword evidence="8 13" id="KW-1133">Transmembrane helix</keyword>
<dbReference type="InterPro" id="IPR023834">
    <property type="entry name" value="T7SS_pept_S8A_mycosin"/>
</dbReference>
<evidence type="ECO:0000256" key="2">
    <source>
        <dbReference type="ARBA" id="ARBA00011073"/>
    </source>
</evidence>
<reference evidence="15 16" key="1">
    <citation type="submission" date="2023-06" db="EMBL/GenBank/DDBJ databases">
        <authorList>
            <person name="Oyuntsetseg B."/>
            <person name="Kim S.B."/>
        </authorList>
    </citation>
    <scope>NUCLEOTIDE SEQUENCE [LARGE SCALE GENOMIC DNA]</scope>
    <source>
        <strain evidence="15 16">2-2</strain>
    </source>
</reference>
<evidence type="ECO:0000256" key="9">
    <source>
        <dbReference type="ARBA" id="ARBA00023136"/>
    </source>
</evidence>
<comment type="similarity">
    <text evidence="2 10 11">Belongs to the peptidase S8 family.</text>
</comment>
<dbReference type="Gene3D" id="3.40.50.200">
    <property type="entry name" value="Peptidase S8/S53 domain"/>
    <property type="match status" value="1"/>
</dbReference>
<keyword evidence="9 13" id="KW-0472">Membrane</keyword>
<dbReference type="RefSeq" id="WP_285459536.1">
    <property type="nucleotide sequence ID" value="NZ_CP127173.1"/>
</dbReference>
<dbReference type="PROSITE" id="PS00137">
    <property type="entry name" value="SUBTILASE_HIS"/>
    <property type="match status" value="1"/>
</dbReference>
<dbReference type="PANTHER" id="PTHR43806:SF11">
    <property type="entry name" value="CEREVISIN-RELATED"/>
    <property type="match status" value="1"/>
</dbReference>
<keyword evidence="3" id="KW-1003">Cell membrane</keyword>
<dbReference type="PANTHER" id="PTHR43806">
    <property type="entry name" value="PEPTIDASE S8"/>
    <property type="match status" value="1"/>
</dbReference>
<accession>A0ABY8Y1I0</accession>
<evidence type="ECO:0000256" key="10">
    <source>
        <dbReference type="PROSITE-ProRule" id="PRU01240"/>
    </source>
</evidence>
<evidence type="ECO:0000256" key="1">
    <source>
        <dbReference type="ARBA" id="ARBA00004162"/>
    </source>
</evidence>
<evidence type="ECO:0000259" key="14">
    <source>
        <dbReference type="Pfam" id="PF00082"/>
    </source>
</evidence>
<dbReference type="Pfam" id="PF00082">
    <property type="entry name" value="Peptidase_S8"/>
    <property type="match status" value="1"/>
</dbReference>
<evidence type="ECO:0000256" key="8">
    <source>
        <dbReference type="ARBA" id="ARBA00022989"/>
    </source>
</evidence>
<dbReference type="EMBL" id="CP127173">
    <property type="protein sequence ID" value="WIV61850.1"/>
    <property type="molecule type" value="Genomic_DNA"/>
</dbReference>
<evidence type="ECO:0000256" key="5">
    <source>
        <dbReference type="ARBA" id="ARBA00022692"/>
    </source>
</evidence>
<evidence type="ECO:0000313" key="15">
    <source>
        <dbReference type="EMBL" id="WIV61850.1"/>
    </source>
</evidence>
<dbReference type="InterPro" id="IPR050131">
    <property type="entry name" value="Peptidase_S8_subtilisin-like"/>
</dbReference>
<dbReference type="InterPro" id="IPR022398">
    <property type="entry name" value="Peptidase_S8_His-AS"/>
</dbReference>
<feature type="region of interest" description="Disordered" evidence="12">
    <location>
        <begin position="1"/>
        <end position="25"/>
    </location>
</feature>
<keyword evidence="16" id="KW-1185">Reference proteome</keyword>
<dbReference type="PROSITE" id="PS51892">
    <property type="entry name" value="SUBTILASE"/>
    <property type="match status" value="1"/>
</dbReference>
<evidence type="ECO:0000256" key="11">
    <source>
        <dbReference type="RuleBase" id="RU003355"/>
    </source>
</evidence>
<dbReference type="PROSITE" id="PS00138">
    <property type="entry name" value="SUBTILASE_SER"/>
    <property type="match status" value="1"/>
</dbReference>
<dbReference type="PROSITE" id="PS00136">
    <property type="entry name" value="SUBTILASE_ASP"/>
    <property type="match status" value="1"/>
</dbReference>
<comment type="subcellular location">
    <subcellularLocation>
        <location evidence="1">Cell membrane</location>
        <topology evidence="1">Single-pass membrane protein</topology>
    </subcellularLocation>
</comment>
<feature type="region of interest" description="Disordered" evidence="12">
    <location>
        <begin position="416"/>
        <end position="443"/>
    </location>
</feature>
<gene>
    <name evidence="15" type="primary">mycP</name>
    <name evidence="15" type="ORF">QP939_26190</name>
</gene>
<dbReference type="InterPro" id="IPR023828">
    <property type="entry name" value="Peptidase_S8_Ser-AS"/>
</dbReference>
<sequence length="443" mass="44800">MASNSGLTGSGQRAPGVERGRDDGVMSRSMPALAGIVATVLLSLAPPAAAAPPAGACATAEGAHPVVAELPWAQRTLDPRRVWTHSTGAGVTVAVVDSGVDAGHPQLAGKVLPGKDFFLAGDLPGDFDCASHGTAVAGIIAAAPQAGVGFQGLAPGATVLPVRITDRDLADDGRPTPIDPVVLARGIWYAADSGAKVLNLSLSGYADDPMVHDAIRHAQQNDVLVVAAVGNRGSGPSYPAMYDGVLGVGSIDIGGHRAQGSQVGSYVDIVAPGAGVLSTTRAGGHDYFDGTSFAAPFVTATAALVRAAAPNLSAAEVADRLIATATPMPGGAGSLEYGAGLVDPYRAVTEGLTTRPAAPLPSVVPTTRDHEAESVAAWWARQGSAARAGVAVALAATLLGTALIVVLRRGKRRRWTPARTRPLPPRPDREPVAAEPFLLPGGH</sequence>
<keyword evidence="5 13" id="KW-0812">Transmembrane</keyword>
<feature type="active site" description="Charge relay system" evidence="10">
    <location>
        <position position="97"/>
    </location>
</feature>
<dbReference type="InterPro" id="IPR000209">
    <property type="entry name" value="Peptidase_S8/S53_dom"/>
</dbReference>
<evidence type="ECO:0000256" key="4">
    <source>
        <dbReference type="ARBA" id="ARBA00022670"/>
    </source>
</evidence>
<keyword evidence="7 10" id="KW-0720">Serine protease</keyword>
<evidence type="ECO:0000256" key="6">
    <source>
        <dbReference type="ARBA" id="ARBA00022801"/>
    </source>
</evidence>
<feature type="compositionally biased region" description="Polar residues" evidence="12">
    <location>
        <begin position="1"/>
        <end position="11"/>
    </location>
</feature>
<organism evidence="15 16">
    <name type="scientific">Amycolatopsis nalaikhensis</name>
    <dbReference type="NCBI Taxonomy" id="715472"/>
    <lineage>
        <taxon>Bacteria</taxon>
        <taxon>Bacillati</taxon>
        <taxon>Actinomycetota</taxon>
        <taxon>Actinomycetes</taxon>
        <taxon>Pseudonocardiales</taxon>
        <taxon>Pseudonocardiaceae</taxon>
        <taxon>Amycolatopsis</taxon>
    </lineage>
</organism>
<proteinExistence type="inferred from homology"/>
<feature type="active site" description="Charge relay system" evidence="10">
    <location>
        <position position="132"/>
    </location>
</feature>
<evidence type="ECO:0000313" key="16">
    <source>
        <dbReference type="Proteomes" id="UP001227101"/>
    </source>
</evidence>
<feature type="active site" description="Charge relay system" evidence="10">
    <location>
        <position position="292"/>
    </location>
</feature>
<feature type="transmembrane region" description="Helical" evidence="13">
    <location>
        <begin position="388"/>
        <end position="407"/>
    </location>
</feature>
<evidence type="ECO:0000256" key="7">
    <source>
        <dbReference type="ARBA" id="ARBA00022825"/>
    </source>
</evidence>
<dbReference type="Proteomes" id="UP001227101">
    <property type="component" value="Chromosome"/>
</dbReference>
<dbReference type="InterPro" id="IPR023827">
    <property type="entry name" value="Peptidase_S8_Asp-AS"/>
</dbReference>
<dbReference type="InterPro" id="IPR015500">
    <property type="entry name" value="Peptidase_S8_subtilisin-rel"/>
</dbReference>
<dbReference type="PRINTS" id="PR00723">
    <property type="entry name" value="SUBTILISIN"/>
</dbReference>
<keyword evidence="4 10" id="KW-0645">Protease</keyword>